<gene>
    <name evidence="2" type="ORF">DL764_000587</name>
</gene>
<keyword evidence="3" id="KW-1185">Reference proteome</keyword>
<comment type="caution">
    <text evidence="2">The sequence shown here is derived from an EMBL/GenBank/DDBJ whole genome shotgun (WGS) entry which is preliminary data.</text>
</comment>
<dbReference type="AlphaFoldDB" id="A0A4Q4TVD7"/>
<feature type="region of interest" description="Disordered" evidence="1">
    <location>
        <begin position="1"/>
        <end position="38"/>
    </location>
</feature>
<accession>A0A4Q4TVD7</accession>
<dbReference type="Proteomes" id="UP000293360">
    <property type="component" value="Unassembled WGS sequence"/>
</dbReference>
<proteinExistence type="predicted"/>
<evidence type="ECO:0000313" key="2">
    <source>
        <dbReference type="EMBL" id="RYP10534.1"/>
    </source>
</evidence>
<reference evidence="2 3" key="1">
    <citation type="submission" date="2018-06" db="EMBL/GenBank/DDBJ databases">
        <title>Complete Genomes of Monosporascus.</title>
        <authorList>
            <person name="Robinson A.J."/>
            <person name="Natvig D.O."/>
        </authorList>
    </citation>
    <scope>NUCLEOTIDE SEQUENCE [LARGE SCALE GENOMIC DNA]</scope>
    <source>
        <strain evidence="2 3">CBS 110550</strain>
    </source>
</reference>
<protein>
    <submittedName>
        <fullName evidence="2">Uncharacterized protein</fullName>
    </submittedName>
</protein>
<sequence>MSDSQLEPLHREAKSLQQDDGVAPGSGHSGVINVPGTTPAARRTVVMESSYSPLSSPFNLYMFDDGIEP</sequence>
<evidence type="ECO:0000313" key="3">
    <source>
        <dbReference type="Proteomes" id="UP000293360"/>
    </source>
</evidence>
<dbReference type="OrthoDB" id="10547603at2759"/>
<organism evidence="2 3">
    <name type="scientific">Monosporascus ibericus</name>
    <dbReference type="NCBI Taxonomy" id="155417"/>
    <lineage>
        <taxon>Eukaryota</taxon>
        <taxon>Fungi</taxon>
        <taxon>Dikarya</taxon>
        <taxon>Ascomycota</taxon>
        <taxon>Pezizomycotina</taxon>
        <taxon>Sordariomycetes</taxon>
        <taxon>Xylariomycetidae</taxon>
        <taxon>Xylariales</taxon>
        <taxon>Xylariales incertae sedis</taxon>
        <taxon>Monosporascus</taxon>
    </lineage>
</organism>
<name>A0A4Q4TVD7_9PEZI</name>
<evidence type="ECO:0000256" key="1">
    <source>
        <dbReference type="SAM" id="MobiDB-lite"/>
    </source>
</evidence>
<dbReference type="EMBL" id="QJNU01000017">
    <property type="protein sequence ID" value="RYP10534.1"/>
    <property type="molecule type" value="Genomic_DNA"/>
</dbReference>